<comment type="caution">
    <text evidence="2">The sequence shown here is derived from an EMBL/GenBank/DDBJ whole genome shotgun (WGS) entry which is preliminary data.</text>
</comment>
<name>A0AAV1UXB1_9STRA</name>
<proteinExistence type="predicted"/>
<feature type="region of interest" description="Disordered" evidence="1">
    <location>
        <begin position="20"/>
        <end position="73"/>
    </location>
</feature>
<feature type="compositionally biased region" description="Basic and acidic residues" evidence="1">
    <location>
        <begin position="59"/>
        <end position="72"/>
    </location>
</feature>
<dbReference type="Proteomes" id="UP001162060">
    <property type="component" value="Unassembled WGS sequence"/>
</dbReference>
<dbReference type="EMBL" id="CAKLBY020000230">
    <property type="protein sequence ID" value="CAK7938437.1"/>
    <property type="molecule type" value="Genomic_DNA"/>
</dbReference>
<feature type="compositionally biased region" description="Low complexity" evidence="1">
    <location>
        <begin position="31"/>
        <end position="49"/>
    </location>
</feature>
<organism evidence="2 3">
    <name type="scientific">Peronospora matthiolae</name>
    <dbReference type="NCBI Taxonomy" id="2874970"/>
    <lineage>
        <taxon>Eukaryota</taxon>
        <taxon>Sar</taxon>
        <taxon>Stramenopiles</taxon>
        <taxon>Oomycota</taxon>
        <taxon>Peronosporomycetes</taxon>
        <taxon>Peronosporales</taxon>
        <taxon>Peronosporaceae</taxon>
        <taxon>Peronospora</taxon>
    </lineage>
</organism>
<evidence type="ECO:0000313" key="2">
    <source>
        <dbReference type="EMBL" id="CAK7938437.1"/>
    </source>
</evidence>
<evidence type="ECO:0000256" key="1">
    <source>
        <dbReference type="SAM" id="MobiDB-lite"/>
    </source>
</evidence>
<protein>
    <submittedName>
        <fullName evidence="2">Uncharacterized protein</fullName>
    </submittedName>
</protein>
<gene>
    <name evidence="2" type="ORF">PM001_LOCUS23587</name>
</gene>
<reference evidence="2" key="1">
    <citation type="submission" date="2024-01" db="EMBL/GenBank/DDBJ databases">
        <authorList>
            <person name="Webb A."/>
        </authorList>
    </citation>
    <scope>NUCLEOTIDE SEQUENCE</scope>
    <source>
        <strain evidence="2">Pm1</strain>
    </source>
</reference>
<dbReference type="AlphaFoldDB" id="A0AAV1UXB1"/>
<sequence length="119" mass="13798">MRTHPTYYVRSLHTYYQYEPVSRGEEHLHDQGPSSPSSGPVSTSQSFQSAKRPSNAAERCPDELQPARHEENDPTFVLKLRERKHGTIVRTIVRKEIEIILYKVMELITPSPFMIQFIT</sequence>
<accession>A0AAV1UXB1</accession>
<evidence type="ECO:0000313" key="3">
    <source>
        <dbReference type="Proteomes" id="UP001162060"/>
    </source>
</evidence>